<dbReference type="Gene3D" id="3.40.50.720">
    <property type="entry name" value="NAD(P)-binding Rossmann-like Domain"/>
    <property type="match status" value="1"/>
</dbReference>
<evidence type="ECO:0000313" key="3">
    <source>
        <dbReference type="Proteomes" id="UP000254889"/>
    </source>
</evidence>
<dbReference type="InterPro" id="IPR013974">
    <property type="entry name" value="SAF"/>
</dbReference>
<keyword evidence="2" id="KW-0969">Cilium</keyword>
<protein>
    <submittedName>
        <fullName evidence="2">Flagellar biosynthesis protein FlgA</fullName>
    </submittedName>
</protein>
<dbReference type="Pfam" id="PF21135">
    <property type="entry name" value="DRL_cat"/>
    <property type="match status" value="1"/>
</dbReference>
<sequence>MNLHAKLLEREAAGRPVTVGVIGAGKFGTMFLSQARLTQGLHVVGVADLDVARARSQLATAGWPATLYSASSVADAHAKRTTWVTDDALALITDPRIEVIVEATGVPGAGIAHCLKAIENGKHIVMVNVEADAVAGPLLARHARQAGVVYSLAWGDQPALICEHVDWARAAGFKVIAAGKGTRYEPHYYQSNPDNVWDILDKYLNISDRKSINPKMFNSFVDGTKSGIEMTAVCNATGLVPQSHGLSFPPATRFELADVCKPKFAGGMLEMAGVTEVTSSVYRDGRDVPHHLALGTYVVFEGETDYARRCFKEYAMLPDRSGHYAALYRPIHMIGLELGISVASCALRHEPTGAPTGFRSDVVATAKRALKAGEILDGEGGFCVWGRQTPADVSLDNGLLPLGLAHNVKLKRDIPEGGALKWSDVEVDAADTAVKVRREMEAAFARRNIAVEAAV</sequence>
<dbReference type="GO" id="GO:0016491">
    <property type="term" value="F:oxidoreductase activity"/>
    <property type="evidence" value="ECO:0007669"/>
    <property type="project" value="InterPro"/>
</dbReference>
<name>A0A345ZXY7_9HYPH</name>
<dbReference type="GO" id="GO:0050661">
    <property type="term" value="F:NADP binding"/>
    <property type="evidence" value="ECO:0007669"/>
    <property type="project" value="InterPro"/>
</dbReference>
<dbReference type="KEGG" id="ptaw:DW352_15395"/>
<dbReference type="Pfam" id="PF08666">
    <property type="entry name" value="SAF"/>
    <property type="match status" value="1"/>
</dbReference>
<dbReference type="PANTHER" id="PTHR37850:SF3">
    <property type="entry name" value="BLR7815 PROTEIN"/>
    <property type="match status" value="1"/>
</dbReference>
<keyword evidence="2" id="KW-0966">Cell projection</keyword>
<dbReference type="AlphaFoldDB" id="A0A345ZXY7"/>
<accession>A0A345ZXY7</accession>
<dbReference type="CDD" id="cd11616">
    <property type="entry name" value="SAF_DH_OX_like"/>
    <property type="match status" value="1"/>
</dbReference>
<reference evidence="2 3" key="1">
    <citation type="submission" date="2018-07" db="EMBL/GenBank/DDBJ databases">
        <authorList>
            <person name="Quirk P.G."/>
            <person name="Krulwich T.A."/>
        </authorList>
    </citation>
    <scope>NUCLEOTIDE SEQUENCE [LARGE SCALE GENOMIC DNA]</scope>
    <source>
        <strain evidence="2 3">CC-BB4</strain>
    </source>
</reference>
<dbReference type="RefSeq" id="WP_115692163.1">
    <property type="nucleotide sequence ID" value="NZ_CP031417.1"/>
</dbReference>
<dbReference type="SUPFAM" id="SSF51735">
    <property type="entry name" value="NAD(P)-binding Rossmann-fold domains"/>
    <property type="match status" value="1"/>
</dbReference>
<dbReference type="InterPro" id="IPR048423">
    <property type="entry name" value="DRL_cat"/>
</dbReference>
<proteinExistence type="predicted"/>
<dbReference type="EMBL" id="CP031417">
    <property type="protein sequence ID" value="AXK81784.1"/>
    <property type="molecule type" value="Genomic_DNA"/>
</dbReference>
<dbReference type="Pfam" id="PF03447">
    <property type="entry name" value="NAD_binding_3"/>
    <property type="match status" value="1"/>
</dbReference>
<gene>
    <name evidence="2" type="ORF">DW352_15395</name>
</gene>
<keyword evidence="2" id="KW-0282">Flagellum</keyword>
<dbReference type="InterPro" id="IPR036291">
    <property type="entry name" value="NAD(P)-bd_dom_sf"/>
</dbReference>
<dbReference type="OrthoDB" id="9777844at2"/>
<dbReference type="PANTHER" id="PTHR37850">
    <property type="entry name" value="STRU PROTEIN"/>
    <property type="match status" value="1"/>
</dbReference>
<dbReference type="SMART" id="SM00858">
    <property type="entry name" value="SAF"/>
    <property type="match status" value="1"/>
</dbReference>
<evidence type="ECO:0000259" key="1">
    <source>
        <dbReference type="SMART" id="SM00858"/>
    </source>
</evidence>
<feature type="domain" description="SAF" evidence="1">
    <location>
        <begin position="361"/>
        <end position="426"/>
    </location>
</feature>
<keyword evidence="3" id="KW-1185">Reference proteome</keyword>
<evidence type="ECO:0000313" key="2">
    <source>
        <dbReference type="EMBL" id="AXK81784.1"/>
    </source>
</evidence>
<dbReference type="Proteomes" id="UP000254889">
    <property type="component" value="Chromosome"/>
</dbReference>
<dbReference type="InterPro" id="IPR005106">
    <property type="entry name" value="Asp/hSer_DH_NAD-bd"/>
</dbReference>
<organism evidence="2 3">
    <name type="scientific">Pseudolabrys taiwanensis</name>
    <dbReference type="NCBI Taxonomy" id="331696"/>
    <lineage>
        <taxon>Bacteria</taxon>
        <taxon>Pseudomonadati</taxon>
        <taxon>Pseudomonadota</taxon>
        <taxon>Alphaproteobacteria</taxon>
        <taxon>Hyphomicrobiales</taxon>
        <taxon>Xanthobacteraceae</taxon>
        <taxon>Pseudolabrys</taxon>
    </lineage>
</organism>